<dbReference type="SMART" id="SM00900">
    <property type="entry name" value="FMN_bind"/>
    <property type="match status" value="1"/>
</dbReference>
<comment type="cofactor">
    <cofactor evidence="6">
        <name>FMN</name>
        <dbReference type="ChEBI" id="CHEBI:58210"/>
    </cofactor>
</comment>
<evidence type="ECO:0000259" key="9">
    <source>
        <dbReference type="SMART" id="SM00900"/>
    </source>
</evidence>
<evidence type="ECO:0000256" key="1">
    <source>
        <dbReference type="ARBA" id="ARBA00022448"/>
    </source>
</evidence>
<dbReference type="NCBIfam" id="TIGR01947">
    <property type="entry name" value="rnfG"/>
    <property type="match status" value="1"/>
</dbReference>
<keyword evidence="6" id="KW-0997">Cell inner membrane</keyword>
<dbReference type="PANTHER" id="PTHR36118">
    <property type="entry name" value="ION-TRANSLOCATING OXIDOREDUCTASE COMPLEX SUBUNIT G"/>
    <property type="match status" value="1"/>
</dbReference>
<sequence length="224" mass="23986">MTLPVSLRAGGILALFVGVGLAAVALVHEQTRERIATAERQVVLDRLAAVLPEGHDNAPEDQVYQRPTPLDHDTPLRIYPAYAGDEYLGAAVEVETPEGYAGTIRLLVGLDADGRVLGVRTVAHRETPGLGDAIETARSDWMYGFDDRTLGDPPEDDWRVRQDGGQFDGITGATITARAVVDAVREVLIDYTAEPEAYRGVDQAEDGTAVDPEADGHSDEGPTG</sequence>
<dbReference type="PIRSF" id="PIRSF006091">
    <property type="entry name" value="E_trnsport_RnfG"/>
    <property type="match status" value="1"/>
</dbReference>
<dbReference type="KEGG" id="hha:Hhal_0722"/>
<feature type="modified residue" description="FMN phosphoryl threonine" evidence="6">
    <location>
        <position position="174"/>
    </location>
</feature>
<dbReference type="OrthoDB" id="9784165at2"/>
<feature type="compositionally biased region" description="Basic and acidic residues" evidence="7">
    <location>
        <begin position="214"/>
        <end position="224"/>
    </location>
</feature>
<dbReference type="Proteomes" id="UP000000647">
    <property type="component" value="Chromosome"/>
</dbReference>
<dbReference type="EC" id="7.-.-.-" evidence="6"/>
<evidence type="ECO:0000256" key="2">
    <source>
        <dbReference type="ARBA" id="ARBA00022553"/>
    </source>
</evidence>
<dbReference type="RefSeq" id="WP_011813527.1">
    <property type="nucleotide sequence ID" value="NC_008789.1"/>
</dbReference>
<proteinExistence type="inferred from homology"/>
<comment type="subcellular location">
    <subcellularLocation>
        <location evidence="6">Cell inner membrane</location>
        <topology evidence="6">Single-pass membrane protein</topology>
    </subcellularLocation>
</comment>
<keyword evidence="2 6" id="KW-0597">Phosphoprotein</keyword>
<keyword evidence="6 8" id="KW-0472">Membrane</keyword>
<evidence type="ECO:0000256" key="7">
    <source>
        <dbReference type="SAM" id="MobiDB-lite"/>
    </source>
</evidence>
<feature type="domain" description="FMN-binding" evidence="9">
    <location>
        <begin position="99"/>
        <end position="191"/>
    </location>
</feature>
<evidence type="ECO:0000313" key="11">
    <source>
        <dbReference type="Proteomes" id="UP000000647"/>
    </source>
</evidence>
<name>A1WUZ2_HALHL</name>
<keyword evidence="1 6" id="KW-0813">Transport</keyword>
<reference evidence="11" key="1">
    <citation type="submission" date="2006-12" db="EMBL/GenBank/DDBJ databases">
        <title>Complete sequence of Halorhodospira halophila SL1.</title>
        <authorList>
            <consortium name="US DOE Joint Genome Institute"/>
            <person name="Copeland A."/>
            <person name="Lucas S."/>
            <person name="Lapidus A."/>
            <person name="Barry K."/>
            <person name="Detter J.C."/>
            <person name="Glavina del Rio T."/>
            <person name="Hammon N."/>
            <person name="Israni S."/>
            <person name="Dalin E."/>
            <person name="Tice H."/>
            <person name="Pitluck S."/>
            <person name="Saunders E."/>
            <person name="Brettin T."/>
            <person name="Bruce D."/>
            <person name="Han C."/>
            <person name="Tapia R."/>
            <person name="Schmutz J."/>
            <person name="Larimer F."/>
            <person name="Land M."/>
            <person name="Hauser L."/>
            <person name="Kyrpides N."/>
            <person name="Mikhailova N."/>
            <person name="Hoff W."/>
            <person name="Richardson P."/>
        </authorList>
    </citation>
    <scope>NUCLEOTIDE SEQUENCE [LARGE SCALE GENOMIC DNA]</scope>
    <source>
        <strain evidence="11">DSM 244 / SL1</strain>
    </source>
</reference>
<dbReference type="InterPro" id="IPR010209">
    <property type="entry name" value="Ion_transpt_RnfG/RsxG"/>
</dbReference>
<evidence type="ECO:0000256" key="6">
    <source>
        <dbReference type="HAMAP-Rule" id="MF_00479"/>
    </source>
</evidence>
<dbReference type="STRING" id="349124.Hhal_0722"/>
<dbReference type="GO" id="GO:0005886">
    <property type="term" value="C:plasma membrane"/>
    <property type="evidence" value="ECO:0007669"/>
    <property type="project" value="UniProtKB-SubCell"/>
</dbReference>
<gene>
    <name evidence="6" type="primary">rnfG</name>
    <name evidence="10" type="ordered locus">Hhal_0722</name>
</gene>
<keyword evidence="4 6" id="KW-0288">FMN</keyword>
<comment type="function">
    <text evidence="6">Part of a membrane-bound complex that couples electron transfer with translocation of ions across the membrane.</text>
</comment>
<dbReference type="HAMAP" id="MF_00479">
    <property type="entry name" value="RsxG_RnfG"/>
    <property type="match status" value="1"/>
</dbReference>
<dbReference type="PANTHER" id="PTHR36118:SF1">
    <property type="entry name" value="ION-TRANSLOCATING OXIDOREDUCTASE COMPLEX SUBUNIT G"/>
    <property type="match status" value="1"/>
</dbReference>
<feature type="region of interest" description="Disordered" evidence="7">
    <location>
        <begin position="197"/>
        <end position="224"/>
    </location>
</feature>
<keyword evidence="6 8" id="KW-1133">Transmembrane helix</keyword>
<evidence type="ECO:0000256" key="8">
    <source>
        <dbReference type="SAM" id="Phobius"/>
    </source>
</evidence>
<dbReference type="GO" id="GO:0009055">
    <property type="term" value="F:electron transfer activity"/>
    <property type="evidence" value="ECO:0007669"/>
    <property type="project" value="InterPro"/>
</dbReference>
<dbReference type="EMBL" id="CP000544">
    <property type="protein sequence ID" value="ABM61504.1"/>
    <property type="molecule type" value="Genomic_DNA"/>
</dbReference>
<dbReference type="AlphaFoldDB" id="A1WUZ2"/>
<keyword evidence="6 8" id="KW-0812">Transmembrane</keyword>
<organism evidence="10 11">
    <name type="scientific">Halorhodospira halophila (strain DSM 244 / SL1)</name>
    <name type="common">Ectothiorhodospira halophila (strain DSM 244 / SL1)</name>
    <dbReference type="NCBI Taxonomy" id="349124"/>
    <lineage>
        <taxon>Bacteria</taxon>
        <taxon>Pseudomonadati</taxon>
        <taxon>Pseudomonadota</taxon>
        <taxon>Gammaproteobacteria</taxon>
        <taxon>Chromatiales</taxon>
        <taxon>Ectothiorhodospiraceae</taxon>
        <taxon>Halorhodospira</taxon>
    </lineage>
</organism>
<evidence type="ECO:0000256" key="4">
    <source>
        <dbReference type="ARBA" id="ARBA00022643"/>
    </source>
</evidence>
<evidence type="ECO:0000313" key="10">
    <source>
        <dbReference type="EMBL" id="ABM61504.1"/>
    </source>
</evidence>
<comment type="similarity">
    <text evidence="6">Belongs to the RnfG family.</text>
</comment>
<keyword evidence="3 6" id="KW-0285">Flavoprotein</keyword>
<evidence type="ECO:0000256" key="5">
    <source>
        <dbReference type="ARBA" id="ARBA00022982"/>
    </source>
</evidence>
<keyword evidence="6" id="KW-1003">Cell membrane</keyword>
<dbReference type="GO" id="GO:0010181">
    <property type="term" value="F:FMN binding"/>
    <property type="evidence" value="ECO:0007669"/>
    <property type="project" value="InterPro"/>
</dbReference>
<protein>
    <recommendedName>
        <fullName evidence="6">Ion-translocating oxidoreductase complex subunit G</fullName>
        <ecNumber evidence="6">7.-.-.-</ecNumber>
    </recommendedName>
    <alternativeName>
        <fullName evidence="6">Rnf electron transport complex subunit G</fullName>
    </alternativeName>
</protein>
<keyword evidence="6" id="KW-1278">Translocase</keyword>
<dbReference type="Pfam" id="PF04205">
    <property type="entry name" value="FMN_bind"/>
    <property type="match status" value="1"/>
</dbReference>
<feature type="transmembrane region" description="Helical" evidence="8">
    <location>
        <begin position="6"/>
        <end position="27"/>
    </location>
</feature>
<comment type="subunit">
    <text evidence="6">The complex is composed of six subunits: RnfA, RnfB, RnfC, RnfD, RnfE and RnfG.</text>
</comment>
<dbReference type="GO" id="GO:0022900">
    <property type="term" value="P:electron transport chain"/>
    <property type="evidence" value="ECO:0007669"/>
    <property type="project" value="UniProtKB-UniRule"/>
</dbReference>
<dbReference type="HOGENOM" id="CLU_077882_1_0_6"/>
<accession>A1WUZ2</accession>
<dbReference type="InterPro" id="IPR007329">
    <property type="entry name" value="FMN-bd"/>
</dbReference>
<keyword evidence="5 6" id="KW-0249">Electron transport</keyword>
<evidence type="ECO:0000256" key="3">
    <source>
        <dbReference type="ARBA" id="ARBA00022630"/>
    </source>
</evidence>
<dbReference type="eggNOG" id="COG4659">
    <property type="taxonomic scope" value="Bacteria"/>
</dbReference>
<reference evidence="10 11" key="2">
    <citation type="journal article" date="2013" name="Stand. Genomic Sci.">
        <title>Complete genome sequence of Halorhodospira halophila SL1.</title>
        <authorList>
            <person name="Challacombe J.F."/>
            <person name="Majid S."/>
            <person name="Deole R."/>
            <person name="Brettin T.S."/>
            <person name="Bruce D."/>
            <person name="Delano S.F."/>
            <person name="Detter J.C."/>
            <person name="Gleasner C.D."/>
            <person name="Han C.S."/>
            <person name="Misra M."/>
            <person name="Reitenga K.G."/>
            <person name="Mikhailova N."/>
            <person name="Woyke T."/>
            <person name="Pitluck S."/>
            <person name="Nolan M."/>
            <person name="Land M.L."/>
            <person name="Saunders E."/>
            <person name="Tapia R."/>
            <person name="Lapidus A."/>
            <person name="Ivanova N."/>
            <person name="Hoff W.D."/>
        </authorList>
    </citation>
    <scope>NUCLEOTIDE SEQUENCE [LARGE SCALE GENOMIC DNA]</scope>
    <source>
        <strain evidence="11">DSM 244 / SL1</strain>
    </source>
</reference>
<keyword evidence="11" id="KW-1185">Reference proteome</keyword>